<evidence type="ECO:0000313" key="3">
    <source>
        <dbReference type="Proteomes" id="UP001284771"/>
    </source>
</evidence>
<name>A0ABU4J4A0_9BACI</name>
<reference evidence="3" key="1">
    <citation type="submission" date="2023-07" db="EMBL/GenBank/DDBJ databases">
        <title>Draft genomic sequences of Priestia flexa CCM isolated from the soil of an abandoned mine contaminated by free cyanide in the high Andean zone of Tacna, Peru.</title>
        <authorList>
            <person name="Caceda Quiroz C.J."/>
            <person name="Maraza Chooque G.J."/>
            <person name="Fora Quispe G.L."/>
            <person name="Carpio Mamani M."/>
        </authorList>
    </citation>
    <scope>NUCLEOTIDE SEQUENCE [LARGE SCALE GENOMIC DNA]</scope>
    <source>
        <strain evidence="3">CCM</strain>
    </source>
</reference>
<organism evidence="2 3">
    <name type="scientific">Priestia flexa</name>
    <dbReference type="NCBI Taxonomy" id="86664"/>
    <lineage>
        <taxon>Bacteria</taxon>
        <taxon>Bacillati</taxon>
        <taxon>Bacillota</taxon>
        <taxon>Bacilli</taxon>
        <taxon>Bacillales</taxon>
        <taxon>Bacillaceae</taxon>
        <taxon>Priestia</taxon>
    </lineage>
</organism>
<feature type="coiled-coil region" evidence="1">
    <location>
        <begin position="29"/>
        <end position="56"/>
    </location>
</feature>
<dbReference type="RefSeq" id="WP_144645298.1">
    <property type="nucleotide sequence ID" value="NZ_JAWUZT010000014.1"/>
</dbReference>
<dbReference type="EMBL" id="JAWUZT010000014">
    <property type="protein sequence ID" value="MDW8515809.1"/>
    <property type="molecule type" value="Genomic_DNA"/>
</dbReference>
<proteinExistence type="predicted"/>
<sequence length="68" mass="8172">MYNPNKFLLQKVALQNALKHGRITDTEYNTILKQLEHQEEEELAEYENHVKKIKEARRSTLYDMYTTT</sequence>
<accession>A0ABU4J4A0</accession>
<keyword evidence="1" id="KW-0175">Coiled coil</keyword>
<gene>
    <name evidence="2" type="ORF">RIB56_06655</name>
</gene>
<dbReference type="Proteomes" id="UP001284771">
    <property type="component" value="Unassembled WGS sequence"/>
</dbReference>
<evidence type="ECO:0000313" key="2">
    <source>
        <dbReference type="EMBL" id="MDW8515809.1"/>
    </source>
</evidence>
<keyword evidence="3" id="KW-1185">Reference proteome</keyword>
<comment type="caution">
    <text evidence="2">The sequence shown here is derived from an EMBL/GenBank/DDBJ whole genome shotgun (WGS) entry which is preliminary data.</text>
</comment>
<protein>
    <submittedName>
        <fullName evidence="2">Uncharacterized protein</fullName>
    </submittedName>
</protein>
<evidence type="ECO:0000256" key="1">
    <source>
        <dbReference type="SAM" id="Coils"/>
    </source>
</evidence>